<dbReference type="PANTHER" id="PTHR33910">
    <property type="entry name" value="PROTEIN TRANSLOCASE SUBUNIT SECE"/>
    <property type="match status" value="1"/>
</dbReference>
<evidence type="ECO:0000256" key="4">
    <source>
        <dbReference type="ARBA" id="ARBA00022692"/>
    </source>
</evidence>
<comment type="similarity">
    <text evidence="9">Belongs to the SecE/SEC61-gamma family.</text>
</comment>
<keyword evidence="8 9" id="KW-0472">Membrane</keyword>
<comment type="subunit">
    <text evidence="9">Component of the Sec protein translocase complex. Heterotrimer consisting of SecY, SecE and SecG subunits. The heterotrimers can form oligomers, although 1 heterotrimer is thought to be able to translocate proteins. Interacts with the ribosome. Interacts with SecDF, and other proteins may be involved. Interacts with SecA.</text>
</comment>
<evidence type="ECO:0000256" key="1">
    <source>
        <dbReference type="ARBA" id="ARBA00004370"/>
    </source>
</evidence>
<dbReference type="Proteomes" id="UP000178841">
    <property type="component" value="Unassembled WGS sequence"/>
</dbReference>
<evidence type="ECO:0000313" key="10">
    <source>
        <dbReference type="EMBL" id="OGZ04439.1"/>
    </source>
</evidence>
<dbReference type="HAMAP" id="MF_00422">
    <property type="entry name" value="SecE"/>
    <property type="match status" value="1"/>
</dbReference>
<dbReference type="STRING" id="1798657.A2648_01715"/>
<name>A0A1G2CSS8_9BACT</name>
<dbReference type="GO" id="GO:0065002">
    <property type="term" value="P:intracellular protein transmembrane transport"/>
    <property type="evidence" value="ECO:0007669"/>
    <property type="project" value="UniProtKB-UniRule"/>
</dbReference>
<keyword evidence="7 9" id="KW-0811">Translocation</keyword>
<reference evidence="10 11" key="1">
    <citation type="journal article" date="2016" name="Nat. Commun.">
        <title>Thousands of microbial genomes shed light on interconnected biogeochemical processes in an aquifer system.</title>
        <authorList>
            <person name="Anantharaman K."/>
            <person name="Brown C.T."/>
            <person name="Hug L.A."/>
            <person name="Sharon I."/>
            <person name="Castelle C.J."/>
            <person name="Probst A.J."/>
            <person name="Thomas B.C."/>
            <person name="Singh A."/>
            <person name="Wilkins M.J."/>
            <person name="Karaoz U."/>
            <person name="Brodie E.L."/>
            <person name="Williams K.H."/>
            <person name="Hubbard S.S."/>
            <person name="Banfield J.F."/>
        </authorList>
    </citation>
    <scope>NUCLEOTIDE SEQUENCE [LARGE SCALE GENOMIC DNA]</scope>
</reference>
<dbReference type="AlphaFoldDB" id="A0A1G2CSS8"/>
<dbReference type="Gene3D" id="1.20.5.1030">
    <property type="entry name" value="Preprotein translocase secy subunit"/>
    <property type="match status" value="1"/>
</dbReference>
<keyword evidence="3 9" id="KW-1003">Cell membrane</keyword>
<protein>
    <recommendedName>
        <fullName evidence="9">Protein translocase subunit SecE</fullName>
    </recommendedName>
</protein>
<comment type="caution">
    <text evidence="10">The sequence shown here is derived from an EMBL/GenBank/DDBJ whole genome shotgun (WGS) entry which is preliminary data.</text>
</comment>
<evidence type="ECO:0000256" key="3">
    <source>
        <dbReference type="ARBA" id="ARBA00022475"/>
    </source>
</evidence>
<gene>
    <name evidence="9" type="primary">secE</name>
    <name evidence="10" type="ORF">A2648_01715</name>
</gene>
<dbReference type="GO" id="GO:0005886">
    <property type="term" value="C:plasma membrane"/>
    <property type="evidence" value="ECO:0007669"/>
    <property type="project" value="UniProtKB-SubCell"/>
</dbReference>
<keyword evidence="6 9" id="KW-1133">Transmembrane helix</keyword>
<dbReference type="GO" id="GO:0043952">
    <property type="term" value="P:protein transport by the Sec complex"/>
    <property type="evidence" value="ECO:0007669"/>
    <property type="project" value="UniProtKB-UniRule"/>
</dbReference>
<dbReference type="InterPro" id="IPR001901">
    <property type="entry name" value="Translocase_SecE/Sec61-g"/>
</dbReference>
<evidence type="ECO:0000256" key="9">
    <source>
        <dbReference type="HAMAP-Rule" id="MF_00422"/>
    </source>
</evidence>
<evidence type="ECO:0000256" key="5">
    <source>
        <dbReference type="ARBA" id="ARBA00022927"/>
    </source>
</evidence>
<dbReference type="GO" id="GO:0006605">
    <property type="term" value="P:protein targeting"/>
    <property type="evidence" value="ECO:0007669"/>
    <property type="project" value="UniProtKB-UniRule"/>
</dbReference>
<organism evidence="10 11">
    <name type="scientific">Candidatus Lloydbacteria bacterium RIFCSPHIGHO2_01_FULL_41_20</name>
    <dbReference type="NCBI Taxonomy" id="1798657"/>
    <lineage>
        <taxon>Bacteria</taxon>
        <taxon>Candidatus Lloydiibacteriota</taxon>
    </lineage>
</organism>
<evidence type="ECO:0000313" key="11">
    <source>
        <dbReference type="Proteomes" id="UP000178841"/>
    </source>
</evidence>
<dbReference type="InterPro" id="IPR038379">
    <property type="entry name" value="SecE_sf"/>
</dbReference>
<evidence type="ECO:0000256" key="8">
    <source>
        <dbReference type="ARBA" id="ARBA00023136"/>
    </source>
</evidence>
<dbReference type="Pfam" id="PF00584">
    <property type="entry name" value="SecE"/>
    <property type="match status" value="1"/>
</dbReference>
<proteinExistence type="inferred from homology"/>
<keyword evidence="4 9" id="KW-0812">Transmembrane</keyword>
<keyword evidence="2 9" id="KW-0813">Transport</keyword>
<comment type="function">
    <text evidence="9">Essential subunit of the Sec protein translocation channel SecYEG. Clamps together the 2 halves of SecY. May contact the channel plug during translocation.</text>
</comment>
<dbReference type="GO" id="GO:0009306">
    <property type="term" value="P:protein secretion"/>
    <property type="evidence" value="ECO:0007669"/>
    <property type="project" value="UniProtKB-UniRule"/>
</dbReference>
<dbReference type="InterPro" id="IPR005807">
    <property type="entry name" value="SecE_bac"/>
</dbReference>
<dbReference type="GO" id="GO:0008320">
    <property type="term" value="F:protein transmembrane transporter activity"/>
    <property type="evidence" value="ECO:0007669"/>
    <property type="project" value="UniProtKB-UniRule"/>
</dbReference>
<evidence type="ECO:0000256" key="7">
    <source>
        <dbReference type="ARBA" id="ARBA00023010"/>
    </source>
</evidence>
<accession>A0A1G2CSS8</accession>
<feature type="transmembrane region" description="Helical" evidence="9">
    <location>
        <begin position="26"/>
        <end position="50"/>
    </location>
</feature>
<comment type="subcellular location">
    <subcellularLocation>
        <location evidence="9">Cell membrane</location>
        <topology evidence="9">Single-pass membrane protein</topology>
    </subcellularLocation>
    <subcellularLocation>
        <location evidence="1">Membrane</location>
    </subcellularLocation>
</comment>
<evidence type="ECO:0000256" key="2">
    <source>
        <dbReference type="ARBA" id="ARBA00022448"/>
    </source>
</evidence>
<sequence length="60" mass="7128">MSFIDYLRETKGELKHVSWPTQRQTIVYTIIVIIISVVVAYFLGLFDYVFKVFLEELILK</sequence>
<dbReference type="PANTHER" id="PTHR33910:SF1">
    <property type="entry name" value="PROTEIN TRANSLOCASE SUBUNIT SECE"/>
    <property type="match status" value="1"/>
</dbReference>
<dbReference type="NCBIfam" id="TIGR00964">
    <property type="entry name" value="secE_bact"/>
    <property type="match status" value="1"/>
</dbReference>
<keyword evidence="5 9" id="KW-0653">Protein transport</keyword>
<evidence type="ECO:0000256" key="6">
    <source>
        <dbReference type="ARBA" id="ARBA00022989"/>
    </source>
</evidence>
<dbReference type="EMBL" id="MHLH01000006">
    <property type="protein sequence ID" value="OGZ04439.1"/>
    <property type="molecule type" value="Genomic_DNA"/>
</dbReference>